<name>A0A212IRB3_9ENTR</name>
<proteinExistence type="predicted"/>
<accession>A0A212IRB3</accession>
<dbReference type="AlphaFoldDB" id="A0A212IRB3"/>
<organism evidence="1">
    <name type="scientific">uncultured Citrobacter sp</name>
    <dbReference type="NCBI Taxonomy" id="200446"/>
    <lineage>
        <taxon>Bacteria</taxon>
        <taxon>Pseudomonadati</taxon>
        <taxon>Pseudomonadota</taxon>
        <taxon>Gammaproteobacteria</taxon>
        <taxon>Enterobacterales</taxon>
        <taxon>Enterobacteriaceae</taxon>
        <taxon>Citrobacter</taxon>
        <taxon>environmental samples</taxon>
    </lineage>
</organism>
<gene>
    <name evidence="1" type="ORF">KM92CIT3_90041</name>
</gene>
<dbReference type="EMBL" id="FLUB01000021">
    <property type="protein sequence ID" value="SBV69338.1"/>
    <property type="molecule type" value="Genomic_DNA"/>
</dbReference>
<reference evidence="1" key="1">
    <citation type="submission" date="2016-04" db="EMBL/GenBank/DDBJ databases">
        <authorList>
            <person name="Evans L.H."/>
            <person name="Alamgir A."/>
            <person name="Owens N."/>
            <person name="Weber N.D."/>
            <person name="Virtaneva K."/>
            <person name="Barbian K."/>
            <person name="Babar A."/>
            <person name="Rosenke K."/>
        </authorList>
    </citation>
    <scope>NUCLEOTIDE SEQUENCE</scope>
    <source>
        <strain evidence="1">92-3</strain>
    </source>
</reference>
<protein>
    <submittedName>
        <fullName evidence="1">Uncharacterized protein</fullName>
    </submittedName>
</protein>
<evidence type="ECO:0000313" key="1">
    <source>
        <dbReference type="EMBL" id="SBV69338.1"/>
    </source>
</evidence>
<sequence>MCNIHGLLGAKMALCAPYNKAD</sequence>